<dbReference type="STRING" id="767769.A0A1L9V2M8"/>
<sequence>MMRVSVTKMWSGIFIYVTAAWNQRIHVRYILSCRMTFVGVNRTQVFPTLIQSLFLCPKARLLQLEISEEELQGRIRQRKQAIMESEESAWRQRHRRRGYRGLYEREVNQAHLGADFGFLTADGPVISE</sequence>
<evidence type="ECO:0000313" key="2">
    <source>
        <dbReference type="Proteomes" id="UP000184499"/>
    </source>
</evidence>
<gene>
    <name evidence="1" type="ORF">ASPBRDRAFT_258035</name>
</gene>
<dbReference type="VEuPathDB" id="FungiDB:ASPBRDRAFT_258035"/>
<reference evidence="2" key="1">
    <citation type="journal article" date="2017" name="Genome Biol.">
        <title>Comparative genomics reveals high biological diversity and specific adaptations in the industrially and medically important fungal genus Aspergillus.</title>
        <authorList>
            <person name="de Vries R.P."/>
            <person name="Riley R."/>
            <person name="Wiebenga A."/>
            <person name="Aguilar-Osorio G."/>
            <person name="Amillis S."/>
            <person name="Uchima C.A."/>
            <person name="Anderluh G."/>
            <person name="Asadollahi M."/>
            <person name="Askin M."/>
            <person name="Barry K."/>
            <person name="Battaglia E."/>
            <person name="Bayram O."/>
            <person name="Benocci T."/>
            <person name="Braus-Stromeyer S.A."/>
            <person name="Caldana C."/>
            <person name="Canovas D."/>
            <person name="Cerqueira G.C."/>
            <person name="Chen F."/>
            <person name="Chen W."/>
            <person name="Choi C."/>
            <person name="Clum A."/>
            <person name="Dos Santos R.A."/>
            <person name="Damasio A.R."/>
            <person name="Diallinas G."/>
            <person name="Emri T."/>
            <person name="Fekete E."/>
            <person name="Flipphi M."/>
            <person name="Freyberg S."/>
            <person name="Gallo A."/>
            <person name="Gournas C."/>
            <person name="Habgood R."/>
            <person name="Hainaut M."/>
            <person name="Harispe M.L."/>
            <person name="Henrissat B."/>
            <person name="Hilden K.S."/>
            <person name="Hope R."/>
            <person name="Hossain A."/>
            <person name="Karabika E."/>
            <person name="Karaffa L."/>
            <person name="Karanyi Z."/>
            <person name="Krasevec N."/>
            <person name="Kuo A."/>
            <person name="Kusch H."/>
            <person name="LaButti K."/>
            <person name="Lagendijk E.L."/>
            <person name="Lapidus A."/>
            <person name="Levasseur A."/>
            <person name="Lindquist E."/>
            <person name="Lipzen A."/>
            <person name="Logrieco A.F."/>
            <person name="MacCabe A."/>
            <person name="Maekelae M.R."/>
            <person name="Malavazi I."/>
            <person name="Melin P."/>
            <person name="Meyer V."/>
            <person name="Mielnichuk N."/>
            <person name="Miskei M."/>
            <person name="Molnar A.P."/>
            <person name="Mule G."/>
            <person name="Ngan C.Y."/>
            <person name="Orejas M."/>
            <person name="Orosz E."/>
            <person name="Ouedraogo J.P."/>
            <person name="Overkamp K.M."/>
            <person name="Park H.-S."/>
            <person name="Perrone G."/>
            <person name="Piumi F."/>
            <person name="Punt P.J."/>
            <person name="Ram A.F."/>
            <person name="Ramon A."/>
            <person name="Rauscher S."/>
            <person name="Record E."/>
            <person name="Riano-Pachon D.M."/>
            <person name="Robert V."/>
            <person name="Roehrig J."/>
            <person name="Ruller R."/>
            <person name="Salamov A."/>
            <person name="Salih N.S."/>
            <person name="Samson R.A."/>
            <person name="Sandor E."/>
            <person name="Sanguinetti M."/>
            <person name="Schuetze T."/>
            <person name="Sepcic K."/>
            <person name="Shelest E."/>
            <person name="Sherlock G."/>
            <person name="Sophianopoulou V."/>
            <person name="Squina F.M."/>
            <person name="Sun H."/>
            <person name="Susca A."/>
            <person name="Todd R.B."/>
            <person name="Tsang A."/>
            <person name="Unkles S.E."/>
            <person name="van de Wiele N."/>
            <person name="van Rossen-Uffink D."/>
            <person name="Oliveira J.V."/>
            <person name="Vesth T.C."/>
            <person name="Visser J."/>
            <person name="Yu J.-H."/>
            <person name="Zhou M."/>
            <person name="Andersen M.R."/>
            <person name="Archer D.B."/>
            <person name="Baker S.E."/>
            <person name="Benoit I."/>
            <person name="Brakhage A.A."/>
            <person name="Braus G.H."/>
            <person name="Fischer R."/>
            <person name="Frisvad J.C."/>
            <person name="Goldman G.H."/>
            <person name="Houbraken J."/>
            <person name="Oakley B."/>
            <person name="Pocsi I."/>
            <person name="Scazzocchio C."/>
            <person name="Seiboth B."/>
            <person name="vanKuyk P.A."/>
            <person name="Wortman J."/>
            <person name="Dyer P.S."/>
            <person name="Grigoriev I.V."/>
        </authorList>
    </citation>
    <scope>NUCLEOTIDE SEQUENCE [LARGE SCALE GENOMIC DNA]</scope>
    <source>
        <strain evidence="2">CBS 101740 / IMI 381727 / IBT 21946</strain>
    </source>
</reference>
<organism evidence="1 2">
    <name type="scientific">Aspergillus brasiliensis (strain CBS 101740 / IMI 381727 / IBT 21946)</name>
    <dbReference type="NCBI Taxonomy" id="767769"/>
    <lineage>
        <taxon>Eukaryota</taxon>
        <taxon>Fungi</taxon>
        <taxon>Dikarya</taxon>
        <taxon>Ascomycota</taxon>
        <taxon>Pezizomycotina</taxon>
        <taxon>Eurotiomycetes</taxon>
        <taxon>Eurotiomycetidae</taxon>
        <taxon>Eurotiales</taxon>
        <taxon>Aspergillaceae</taxon>
        <taxon>Aspergillus</taxon>
        <taxon>Aspergillus subgen. Circumdati</taxon>
    </lineage>
</organism>
<protein>
    <submittedName>
        <fullName evidence="1">Uncharacterized protein</fullName>
    </submittedName>
</protein>
<name>A0A1L9V2M8_ASPBC</name>
<dbReference type="RefSeq" id="XP_067485450.1">
    <property type="nucleotide sequence ID" value="XM_067622211.1"/>
</dbReference>
<accession>A0A1L9V2M8</accession>
<dbReference type="Proteomes" id="UP000184499">
    <property type="component" value="Unassembled WGS sequence"/>
</dbReference>
<keyword evidence="2" id="KW-1185">Reference proteome</keyword>
<dbReference type="GeneID" id="93574699"/>
<proteinExistence type="predicted"/>
<dbReference type="EMBL" id="KV878679">
    <property type="protein sequence ID" value="OJJ78203.1"/>
    <property type="molecule type" value="Genomic_DNA"/>
</dbReference>
<dbReference type="AlphaFoldDB" id="A0A1L9V2M8"/>
<evidence type="ECO:0000313" key="1">
    <source>
        <dbReference type="EMBL" id="OJJ78203.1"/>
    </source>
</evidence>